<feature type="domain" description="HTH gntR-type" evidence="4">
    <location>
        <begin position="4"/>
        <end position="72"/>
    </location>
</feature>
<keyword evidence="3" id="KW-0804">Transcription</keyword>
<evidence type="ECO:0000313" key="7">
    <source>
        <dbReference type="Proteomes" id="UP000245959"/>
    </source>
</evidence>
<dbReference type="AlphaFoldDB" id="A0A2U1ASF5"/>
<keyword evidence="1" id="KW-0805">Transcription regulation</keyword>
<sequence length="365" mass="40881">MSDTPKYEQFSRFLHQQILSGVYRPGEKLPSERDLGKQYRIAHMTVNKAVNGLVSAGVLERHGSRGTFVAAASAETQRQVCLLLLDRQPEQFQSGALEMQVYSGITAQAARTGIVVILAETAAAPEMIDTLLQQRGNDLRGILFCGMTHEEKMLNLVERYRSLKFILLNYQLPEDLGYFDNLFKVYNADAEGGAMAAEELYRRGHREFAVLSCELHCRNYARRTDGFRRKLVELGVSNSRIHFRYLDPFRDICTEAVPQAEALTRELLASHPGATAFFAVNDYFASGIATELARTADSSRYDIIGYDNILPVLSQLGGFSTVAIDFEAIGRRAVELLTDDRPEKIIRIAPRLFTRTGKESGRITA</sequence>
<dbReference type="PANTHER" id="PTHR30146">
    <property type="entry name" value="LACI-RELATED TRANSCRIPTIONAL REPRESSOR"/>
    <property type="match status" value="1"/>
</dbReference>
<evidence type="ECO:0000313" key="8">
    <source>
        <dbReference type="Proteomes" id="UP000576225"/>
    </source>
</evidence>
<dbReference type="InterPro" id="IPR000524">
    <property type="entry name" value="Tscrpt_reg_HTH_GntR"/>
</dbReference>
<dbReference type="EMBL" id="JABAEW010000007">
    <property type="protein sequence ID" value="NMD85992.1"/>
    <property type="molecule type" value="Genomic_DNA"/>
</dbReference>
<dbReference type="GO" id="GO:0003700">
    <property type="term" value="F:DNA-binding transcription factor activity"/>
    <property type="evidence" value="ECO:0007669"/>
    <property type="project" value="InterPro"/>
</dbReference>
<dbReference type="SUPFAM" id="SSF46785">
    <property type="entry name" value="Winged helix' DNA-binding domain"/>
    <property type="match status" value="1"/>
</dbReference>
<dbReference type="Pfam" id="PF00532">
    <property type="entry name" value="Peripla_BP_1"/>
    <property type="match status" value="1"/>
</dbReference>
<dbReference type="GO" id="GO:0000976">
    <property type="term" value="F:transcription cis-regulatory region binding"/>
    <property type="evidence" value="ECO:0007669"/>
    <property type="project" value="TreeGrafter"/>
</dbReference>
<dbReference type="RefSeq" id="WP_116884729.1">
    <property type="nucleotide sequence ID" value="NZ_CABMMC010000002.1"/>
</dbReference>
<organism evidence="6 7">
    <name type="scientific">Victivallis vadensis</name>
    <dbReference type="NCBI Taxonomy" id="172901"/>
    <lineage>
        <taxon>Bacteria</taxon>
        <taxon>Pseudomonadati</taxon>
        <taxon>Lentisphaerota</taxon>
        <taxon>Lentisphaeria</taxon>
        <taxon>Victivallales</taxon>
        <taxon>Victivallaceae</taxon>
        <taxon>Victivallis</taxon>
    </lineage>
</organism>
<dbReference type="InterPro" id="IPR028082">
    <property type="entry name" value="Peripla_BP_I"/>
</dbReference>
<dbReference type="Proteomes" id="UP000245959">
    <property type="component" value="Unassembled WGS sequence"/>
</dbReference>
<dbReference type="Proteomes" id="UP000576225">
    <property type="component" value="Unassembled WGS sequence"/>
</dbReference>
<dbReference type="Gene3D" id="1.10.10.10">
    <property type="entry name" value="Winged helix-like DNA-binding domain superfamily/Winged helix DNA-binding domain"/>
    <property type="match status" value="1"/>
</dbReference>
<dbReference type="CDD" id="cd06267">
    <property type="entry name" value="PBP1_LacI_sugar_binding-like"/>
    <property type="match status" value="1"/>
</dbReference>
<dbReference type="InterPro" id="IPR001761">
    <property type="entry name" value="Peripla_BP/Lac1_sug-bd_dom"/>
</dbReference>
<dbReference type="Gene3D" id="3.40.50.2300">
    <property type="match status" value="2"/>
</dbReference>
<dbReference type="Pfam" id="PF00392">
    <property type="entry name" value="GntR"/>
    <property type="match status" value="1"/>
</dbReference>
<dbReference type="GeneID" id="78296023"/>
<dbReference type="EMBL" id="QEKH01000021">
    <property type="protein sequence ID" value="PVY39374.1"/>
    <property type="molecule type" value="Genomic_DNA"/>
</dbReference>
<reference evidence="5 8" key="2">
    <citation type="submission" date="2020-04" db="EMBL/GenBank/DDBJ databases">
        <authorList>
            <person name="Hitch T.C.A."/>
            <person name="Wylensek D."/>
            <person name="Clavel T."/>
        </authorList>
    </citation>
    <scope>NUCLEOTIDE SEQUENCE [LARGE SCALE GENOMIC DNA]</scope>
    <source>
        <strain evidence="5 8">COR2-253-APC-1A</strain>
    </source>
</reference>
<dbReference type="SUPFAM" id="SSF53822">
    <property type="entry name" value="Periplasmic binding protein-like I"/>
    <property type="match status" value="1"/>
</dbReference>
<evidence type="ECO:0000256" key="3">
    <source>
        <dbReference type="ARBA" id="ARBA00023163"/>
    </source>
</evidence>
<accession>A0A2U1ASF5</accession>
<keyword evidence="7" id="KW-1185">Reference proteome</keyword>
<evidence type="ECO:0000256" key="2">
    <source>
        <dbReference type="ARBA" id="ARBA00023125"/>
    </source>
</evidence>
<protein>
    <submittedName>
        <fullName evidence="6">DNA-binding LacI/PurR family transcriptional regulator</fullName>
    </submittedName>
    <submittedName>
        <fullName evidence="5">GntR family transcriptional regulator</fullName>
    </submittedName>
</protein>
<evidence type="ECO:0000256" key="1">
    <source>
        <dbReference type="ARBA" id="ARBA00023015"/>
    </source>
</evidence>
<dbReference type="InterPro" id="IPR036390">
    <property type="entry name" value="WH_DNA-bd_sf"/>
</dbReference>
<name>A0A2U1ASF5_9BACT</name>
<evidence type="ECO:0000313" key="5">
    <source>
        <dbReference type="EMBL" id="NMD85992.1"/>
    </source>
</evidence>
<dbReference type="SMART" id="SM00345">
    <property type="entry name" value="HTH_GNTR"/>
    <property type="match status" value="1"/>
</dbReference>
<dbReference type="PANTHER" id="PTHR30146:SF24">
    <property type="entry name" value="XYLOSE OPERON REGULATORY PROTEIN"/>
    <property type="match status" value="1"/>
</dbReference>
<evidence type="ECO:0000313" key="6">
    <source>
        <dbReference type="EMBL" id="PVY39374.1"/>
    </source>
</evidence>
<keyword evidence="2 6" id="KW-0238">DNA-binding</keyword>
<gene>
    <name evidence="6" type="ORF">C8D82_12149</name>
    <name evidence="5" type="ORF">HF882_05280</name>
</gene>
<proteinExistence type="predicted"/>
<dbReference type="PROSITE" id="PS50949">
    <property type="entry name" value="HTH_GNTR"/>
    <property type="match status" value="1"/>
</dbReference>
<dbReference type="CDD" id="cd07377">
    <property type="entry name" value="WHTH_GntR"/>
    <property type="match status" value="1"/>
</dbReference>
<reference evidence="6 7" key="1">
    <citation type="submission" date="2018-04" db="EMBL/GenBank/DDBJ databases">
        <title>Genomic Encyclopedia of Type Strains, Phase IV (KMG-IV): sequencing the most valuable type-strain genomes for metagenomic binning, comparative biology and taxonomic classification.</title>
        <authorList>
            <person name="Goeker M."/>
        </authorList>
    </citation>
    <scope>NUCLEOTIDE SEQUENCE [LARGE SCALE GENOMIC DNA]</scope>
    <source>
        <strain evidence="6 7">DSM 14823</strain>
    </source>
</reference>
<dbReference type="InterPro" id="IPR036388">
    <property type="entry name" value="WH-like_DNA-bd_sf"/>
</dbReference>
<evidence type="ECO:0000259" key="4">
    <source>
        <dbReference type="PROSITE" id="PS50949"/>
    </source>
</evidence>
<comment type="caution">
    <text evidence="6">The sequence shown here is derived from an EMBL/GenBank/DDBJ whole genome shotgun (WGS) entry which is preliminary data.</text>
</comment>